<dbReference type="PRINTS" id="PR00081">
    <property type="entry name" value="GDHRDH"/>
</dbReference>
<evidence type="ECO:0000256" key="1">
    <source>
        <dbReference type="ARBA" id="ARBA00006484"/>
    </source>
</evidence>
<protein>
    <submittedName>
        <fullName evidence="3">Uncharacterized protein</fullName>
    </submittedName>
</protein>
<dbReference type="AlphaFoldDB" id="A0AAW1NNS1"/>
<dbReference type="SUPFAM" id="SSF51735">
    <property type="entry name" value="NAD(P)-binding Rossmann-fold domains"/>
    <property type="match status" value="1"/>
</dbReference>
<gene>
    <name evidence="3" type="ORF">WJX73_002314</name>
</gene>
<comment type="similarity">
    <text evidence="1">Belongs to the short-chain dehydrogenases/reductases (SDR) family.</text>
</comment>
<sequence>MDGIVGAHALITGGAQGIGLALAEAMAHRGAAAVSILDVSEEKLKKTAQRWANSDLRHTLLLTFATDVTDETQVREAVYSAHARCGTLDFVFANAGIGCGGVPGLSSYSASKFAVRGFIESARLEVGCFPYRVTCDRLNR</sequence>
<keyword evidence="2" id="KW-0560">Oxidoreductase</keyword>
<accession>A0AAW1NNS1</accession>
<dbReference type="InterPro" id="IPR020904">
    <property type="entry name" value="Sc_DH/Rdtase_CS"/>
</dbReference>
<organism evidence="3 4">
    <name type="scientific">Symbiochloris irregularis</name>
    <dbReference type="NCBI Taxonomy" id="706552"/>
    <lineage>
        <taxon>Eukaryota</taxon>
        <taxon>Viridiplantae</taxon>
        <taxon>Chlorophyta</taxon>
        <taxon>core chlorophytes</taxon>
        <taxon>Trebouxiophyceae</taxon>
        <taxon>Trebouxiales</taxon>
        <taxon>Trebouxiaceae</taxon>
        <taxon>Symbiochloris</taxon>
    </lineage>
</organism>
<dbReference type="Proteomes" id="UP001465755">
    <property type="component" value="Unassembled WGS sequence"/>
</dbReference>
<evidence type="ECO:0000256" key="2">
    <source>
        <dbReference type="ARBA" id="ARBA00023002"/>
    </source>
</evidence>
<dbReference type="PANTHER" id="PTHR43180:SF63">
    <property type="entry name" value="DEHYDROGENASE_REDUCTASE FAMILY PROTEIN, PUTATIVE (AFU_ORTHOLOGUE AFUA_6G03520)-RELATED"/>
    <property type="match status" value="1"/>
</dbReference>
<dbReference type="InterPro" id="IPR036291">
    <property type="entry name" value="NAD(P)-bd_dom_sf"/>
</dbReference>
<dbReference type="Gene3D" id="3.40.50.720">
    <property type="entry name" value="NAD(P)-binding Rossmann-like Domain"/>
    <property type="match status" value="1"/>
</dbReference>
<dbReference type="Pfam" id="PF00106">
    <property type="entry name" value="adh_short"/>
    <property type="match status" value="1"/>
</dbReference>
<evidence type="ECO:0000313" key="3">
    <source>
        <dbReference type="EMBL" id="KAK9785874.1"/>
    </source>
</evidence>
<evidence type="ECO:0000313" key="4">
    <source>
        <dbReference type="Proteomes" id="UP001465755"/>
    </source>
</evidence>
<dbReference type="InterPro" id="IPR002347">
    <property type="entry name" value="SDR_fam"/>
</dbReference>
<proteinExistence type="inferred from homology"/>
<name>A0AAW1NNS1_9CHLO</name>
<dbReference type="EMBL" id="JALJOQ010000287">
    <property type="protein sequence ID" value="KAK9785874.1"/>
    <property type="molecule type" value="Genomic_DNA"/>
</dbReference>
<dbReference type="PROSITE" id="PS00061">
    <property type="entry name" value="ADH_SHORT"/>
    <property type="match status" value="1"/>
</dbReference>
<dbReference type="PANTHER" id="PTHR43180">
    <property type="entry name" value="3-OXOACYL-(ACYL-CARRIER-PROTEIN) REDUCTASE (AFU_ORTHOLOGUE AFUA_6G11210)"/>
    <property type="match status" value="1"/>
</dbReference>
<comment type="caution">
    <text evidence="3">The sequence shown here is derived from an EMBL/GenBank/DDBJ whole genome shotgun (WGS) entry which is preliminary data.</text>
</comment>
<dbReference type="GO" id="GO:0016491">
    <property type="term" value="F:oxidoreductase activity"/>
    <property type="evidence" value="ECO:0007669"/>
    <property type="project" value="UniProtKB-KW"/>
</dbReference>
<keyword evidence="4" id="KW-1185">Reference proteome</keyword>
<reference evidence="3 4" key="1">
    <citation type="journal article" date="2024" name="Nat. Commun.">
        <title>Phylogenomics reveals the evolutionary origins of lichenization in chlorophyte algae.</title>
        <authorList>
            <person name="Puginier C."/>
            <person name="Libourel C."/>
            <person name="Otte J."/>
            <person name="Skaloud P."/>
            <person name="Haon M."/>
            <person name="Grisel S."/>
            <person name="Petersen M."/>
            <person name="Berrin J.G."/>
            <person name="Delaux P.M."/>
            <person name="Dal Grande F."/>
            <person name="Keller J."/>
        </authorList>
    </citation>
    <scope>NUCLEOTIDE SEQUENCE [LARGE SCALE GENOMIC DNA]</scope>
    <source>
        <strain evidence="3 4">SAG 2036</strain>
    </source>
</reference>